<evidence type="ECO:0000313" key="1">
    <source>
        <dbReference type="EMBL" id="KIK43084.1"/>
    </source>
</evidence>
<dbReference type="Proteomes" id="UP000054485">
    <property type="component" value="Unassembled WGS sequence"/>
</dbReference>
<reference evidence="1 2" key="1">
    <citation type="submission" date="2014-04" db="EMBL/GenBank/DDBJ databases">
        <authorList>
            <consortium name="DOE Joint Genome Institute"/>
            <person name="Kuo A."/>
            <person name="Ruytinx J."/>
            <person name="Rineau F."/>
            <person name="Colpaert J."/>
            <person name="Kohler A."/>
            <person name="Nagy L.G."/>
            <person name="Floudas D."/>
            <person name="Copeland A."/>
            <person name="Barry K.W."/>
            <person name="Cichocki N."/>
            <person name="Veneault-Fourrey C."/>
            <person name="LaButti K."/>
            <person name="Lindquist E.A."/>
            <person name="Lipzen A."/>
            <person name="Lundell T."/>
            <person name="Morin E."/>
            <person name="Murat C."/>
            <person name="Sun H."/>
            <person name="Tunlid A."/>
            <person name="Henrissat B."/>
            <person name="Grigoriev I.V."/>
            <person name="Hibbett D.S."/>
            <person name="Martin F."/>
            <person name="Nordberg H.P."/>
            <person name="Cantor M.N."/>
            <person name="Hua S.X."/>
        </authorList>
    </citation>
    <scope>NUCLEOTIDE SEQUENCE [LARGE SCALE GENOMIC DNA]</scope>
    <source>
        <strain evidence="1 2">UH-Slu-Lm8-n1</strain>
    </source>
</reference>
<dbReference type="EMBL" id="KN835221">
    <property type="protein sequence ID" value="KIK43084.1"/>
    <property type="molecule type" value="Genomic_DNA"/>
</dbReference>
<protein>
    <submittedName>
        <fullName evidence="1">Uncharacterized protein</fullName>
    </submittedName>
</protein>
<keyword evidence="2" id="KW-1185">Reference proteome</keyword>
<dbReference type="InParanoid" id="A0A0D0AZB2"/>
<gene>
    <name evidence="1" type="ORF">CY34DRAFT_82358</name>
</gene>
<dbReference type="AlphaFoldDB" id="A0A0D0AZB2"/>
<evidence type="ECO:0000313" key="2">
    <source>
        <dbReference type="Proteomes" id="UP000054485"/>
    </source>
</evidence>
<sequence>MSLARLKGAAAYLDESQGTVSIEAAVEDQDEEVESLLNSFDVDKQAACGTLRPVGADEATAPPSKHRKVAARLMDHVQLSSSLETASAGVVVDTTLSDYQRYWNQFKDFCAAIEKVKSAQDVDGLWPDLPADFPTWIALWIMDK</sequence>
<proteinExistence type="predicted"/>
<name>A0A0D0AZB2_9AGAM</name>
<dbReference type="HOGENOM" id="CLU_150204_0_0_1"/>
<reference evidence="2" key="2">
    <citation type="submission" date="2015-01" db="EMBL/GenBank/DDBJ databases">
        <title>Evolutionary Origins and Diversification of the Mycorrhizal Mutualists.</title>
        <authorList>
            <consortium name="DOE Joint Genome Institute"/>
            <consortium name="Mycorrhizal Genomics Consortium"/>
            <person name="Kohler A."/>
            <person name="Kuo A."/>
            <person name="Nagy L.G."/>
            <person name="Floudas D."/>
            <person name="Copeland A."/>
            <person name="Barry K.W."/>
            <person name="Cichocki N."/>
            <person name="Veneault-Fourrey C."/>
            <person name="LaButti K."/>
            <person name="Lindquist E.A."/>
            <person name="Lipzen A."/>
            <person name="Lundell T."/>
            <person name="Morin E."/>
            <person name="Murat C."/>
            <person name="Riley R."/>
            <person name="Ohm R."/>
            <person name="Sun H."/>
            <person name="Tunlid A."/>
            <person name="Henrissat B."/>
            <person name="Grigoriev I.V."/>
            <person name="Hibbett D.S."/>
            <person name="Martin F."/>
        </authorList>
    </citation>
    <scope>NUCLEOTIDE SEQUENCE [LARGE SCALE GENOMIC DNA]</scope>
    <source>
        <strain evidence="2">UH-Slu-Lm8-n1</strain>
    </source>
</reference>
<dbReference type="OrthoDB" id="2662455at2759"/>
<accession>A0A0D0AZB2</accession>
<organism evidence="1 2">
    <name type="scientific">Suillus luteus UH-Slu-Lm8-n1</name>
    <dbReference type="NCBI Taxonomy" id="930992"/>
    <lineage>
        <taxon>Eukaryota</taxon>
        <taxon>Fungi</taxon>
        <taxon>Dikarya</taxon>
        <taxon>Basidiomycota</taxon>
        <taxon>Agaricomycotina</taxon>
        <taxon>Agaricomycetes</taxon>
        <taxon>Agaricomycetidae</taxon>
        <taxon>Boletales</taxon>
        <taxon>Suillineae</taxon>
        <taxon>Suillaceae</taxon>
        <taxon>Suillus</taxon>
    </lineage>
</organism>